<proteinExistence type="predicted"/>
<evidence type="ECO:0000313" key="1">
    <source>
        <dbReference type="EMBL" id="KAH9677634.1"/>
    </source>
</evidence>
<evidence type="ECO:0000313" key="2">
    <source>
        <dbReference type="Proteomes" id="UP000829398"/>
    </source>
</evidence>
<gene>
    <name evidence="1" type="ORF">KPL71_025435</name>
</gene>
<dbReference type="EMBL" id="CM039178">
    <property type="protein sequence ID" value="KAH9677634.1"/>
    <property type="molecule type" value="Genomic_DNA"/>
</dbReference>
<organism evidence="1 2">
    <name type="scientific">Citrus sinensis</name>
    <name type="common">Sweet orange</name>
    <name type="synonym">Citrus aurantium var. sinensis</name>
    <dbReference type="NCBI Taxonomy" id="2711"/>
    <lineage>
        <taxon>Eukaryota</taxon>
        <taxon>Viridiplantae</taxon>
        <taxon>Streptophyta</taxon>
        <taxon>Embryophyta</taxon>
        <taxon>Tracheophyta</taxon>
        <taxon>Spermatophyta</taxon>
        <taxon>Magnoliopsida</taxon>
        <taxon>eudicotyledons</taxon>
        <taxon>Gunneridae</taxon>
        <taxon>Pentapetalae</taxon>
        <taxon>rosids</taxon>
        <taxon>malvids</taxon>
        <taxon>Sapindales</taxon>
        <taxon>Rutaceae</taxon>
        <taxon>Aurantioideae</taxon>
        <taxon>Citrus</taxon>
    </lineage>
</organism>
<protein>
    <submittedName>
        <fullName evidence="1">Dentin sialophosphoprotein-like protein</fullName>
    </submittedName>
</protein>
<accession>A0ACB8HS61</accession>
<sequence>MICLAYGGIYRQSYNFLSAFGLDNIRDRVLALGDFPGKQEATATCKTCCVEPLVDGIGSVPKRMMSTAGLELTNFINPDLTWKKVAKGNRSATRRTRKPGGRNLIMGAEVTENNVCKRAEDTTVSESEKLGVAVLGRRFSDEIEHVPIKKRKFNFRSSSPSPPRPQTPSSIEVVEHASGQGACSNSNGKSLLMVAPSHGVVDEKISGSLKEKLGYREDFSGIEILAAAACGNSFDADVDHPEEKPAVEGSVQDNGSTVLMGEAVAVMEASDCPSRDADGIEDSSVQDTSATFVQNSSNEKENRTLEKSVPSRLHWDLNVVMDAWEEPCDGVSVGSQTKDVEGTSVVGSVEHHILKYFETESETKILKNDKISTEVHEETHLFSDGGGLAKGSDREDNQMEASSGLDRGLNECDADLKDSTQVVSLNSHIASVVCQNNVASDSSLPCYVEKKTECCASSVQEEKVVPAESAQVDEYDVASTHVSALDRVVCESDRTSLNENGEDSGRASSLHNDVNTDKEMISMDNCEQADPVMVEPASKAVDPVMAEPASKAADPVMAEPASKAEEACVDHPSPKYEYVASSGSVKEVETVVAEEAKGETALLHVGSEEPMHMSSGIVTARLDTGCGLANEESGGCAPSNSSCKINFEESCDDICVSDTSHDGKVHTVLMESSRELQDGYDSQFEDGELRETDAHCWEENDCEGEEIEQVDYESECDGERLCTFEAEDTDNKRKFESGSSLGSGEVTEKSEQGAVGDAFGDSLMSSEARISEAAHGNKIKKDTADCEESSGKDFTYTMVGARASRRDLLSRTQGSLSSNVLQRCGSNNFDDLCPRSERESDPNNRFMGRDRFSLHMRRRSPGGGHIVNTRQSPPCHGPYGSGRPRPRSVVESRGFLMASDRTMFEVSGVEGFDSRVRRQYMSSSSNSVYRSINRRPLGCRDDIYTGTAPIRDDIGPDRSRFRRYPEGISRGFREDYRRPMPNYPADDHMPHRIARRERSISPLGGERPHYAQPYKKPRSRSRSRSPSSWFSMRDRNEGSRRRSRSPDFRSTRINRVRAPFKKRFEVEYEEGFMSPPRNRMSPQRNPPRFDDRISGLDNFRDRKSPVRMFRQSQRFDSSRPFRPMIPPRRFPDMGSGAGRGYKYEGTDLDDRRKPGNRYEVIHRVRRYDNDGDGVMRRLRYNNNPEDSFVANES</sequence>
<reference evidence="2" key="1">
    <citation type="journal article" date="2023" name="Hortic. Res.">
        <title>A chromosome-level phased genome enabling allele-level studies in sweet orange: a case study on citrus Huanglongbing tolerance.</title>
        <authorList>
            <person name="Wu B."/>
            <person name="Yu Q."/>
            <person name="Deng Z."/>
            <person name="Duan Y."/>
            <person name="Luo F."/>
            <person name="Gmitter F. Jr."/>
        </authorList>
    </citation>
    <scope>NUCLEOTIDE SEQUENCE [LARGE SCALE GENOMIC DNA]</scope>
    <source>
        <strain evidence="2">cv. Valencia</strain>
    </source>
</reference>
<comment type="caution">
    <text evidence="1">The sequence shown here is derived from an EMBL/GenBank/DDBJ whole genome shotgun (WGS) entry which is preliminary data.</text>
</comment>
<dbReference type="Proteomes" id="UP000829398">
    <property type="component" value="Chromosome 9"/>
</dbReference>
<name>A0ACB8HS61_CITSI</name>
<keyword evidence="2" id="KW-1185">Reference proteome</keyword>